<organism evidence="1 2">
    <name type="scientific">Cyanobium usitatum str. Tous</name>
    <dbReference type="NCBI Taxonomy" id="2116684"/>
    <lineage>
        <taxon>Bacteria</taxon>
        <taxon>Bacillati</taxon>
        <taxon>Cyanobacteriota</taxon>
        <taxon>Cyanophyceae</taxon>
        <taxon>Synechococcales</taxon>
        <taxon>Prochlorococcaceae</taxon>
        <taxon>Cyanobium</taxon>
    </lineage>
</organism>
<evidence type="ECO:0000313" key="1">
    <source>
        <dbReference type="EMBL" id="PSJ06600.1"/>
    </source>
</evidence>
<sequence length="230" mass="25716">MVTTTSTWLDPIPGLWRDEEAHRYWLGDHLFPVSITGVLAHGLSETAKRAIEAKRPIWEPRGTTVHAALEHYSQARFLVGKSASEALLDAETMPGHHQYRDWILPLLQLPLWDEVAVIACERLTCCLTRNVAGAFDGAYASPVLSERHGQPVRVLYDLKTLSAHGRPYSTAAQLGGYMVLEAAQGNDYELGQTIWSKPGEAFTSSFYSREQCLAAWAAAWSRYCMSHRPF</sequence>
<dbReference type="RefSeq" id="WP_106502108.1">
    <property type="nucleotide sequence ID" value="NZ_PXXO01000003.1"/>
</dbReference>
<comment type="caution">
    <text evidence="1">The sequence shown here is derived from an EMBL/GenBank/DDBJ whole genome shotgun (WGS) entry which is preliminary data.</text>
</comment>
<evidence type="ECO:0000313" key="2">
    <source>
        <dbReference type="Proteomes" id="UP000243002"/>
    </source>
</evidence>
<accession>A0A2P7MZH0</accession>
<dbReference type="EMBL" id="PXXO01000003">
    <property type="protein sequence ID" value="PSJ06600.1"/>
    <property type="molecule type" value="Genomic_DNA"/>
</dbReference>
<protein>
    <recommendedName>
        <fullName evidence="3">PD-(D/E)XK endonuclease-like domain-containing protein</fullName>
    </recommendedName>
</protein>
<dbReference type="OrthoDB" id="552555at2"/>
<gene>
    <name evidence="1" type="ORF">C7K55_03915</name>
</gene>
<keyword evidence="2" id="KW-1185">Reference proteome</keyword>
<name>A0A2P7MZH0_9CYAN</name>
<dbReference type="AlphaFoldDB" id="A0A2P7MZH0"/>
<evidence type="ECO:0008006" key="3">
    <source>
        <dbReference type="Google" id="ProtNLM"/>
    </source>
</evidence>
<proteinExistence type="predicted"/>
<dbReference type="Proteomes" id="UP000243002">
    <property type="component" value="Unassembled WGS sequence"/>
</dbReference>
<reference evidence="1 2" key="1">
    <citation type="journal article" date="2018" name="Environ. Microbiol.">
        <title>Ecological and genomic features of two widespread freshwater picocyanobacteria.</title>
        <authorList>
            <person name="Cabello-Yeves P.J."/>
            <person name="Picazo A."/>
            <person name="Camacho A."/>
            <person name="Callieri C."/>
            <person name="Rosselli R."/>
            <person name="Roda-Garcia J.J."/>
            <person name="Coutinho F.H."/>
            <person name="Rodriguez-Valera F."/>
        </authorList>
    </citation>
    <scope>NUCLEOTIDE SEQUENCE [LARGE SCALE GENOMIC DNA]</scope>
    <source>
        <strain evidence="1 2">Tous</strain>
    </source>
</reference>